<feature type="domain" description="Rhamnogalacturonan I lyase beta-sheet" evidence="2">
    <location>
        <begin position="27"/>
        <end position="57"/>
    </location>
</feature>
<dbReference type="InterPro" id="IPR041624">
    <property type="entry name" value="RGI_lyase"/>
</dbReference>
<feature type="non-terminal residue" evidence="3">
    <location>
        <position position="58"/>
    </location>
</feature>
<accession>A0A8H4UD91</accession>
<keyword evidence="4" id="KW-1185">Reference proteome</keyword>
<dbReference type="AlphaFoldDB" id="A0A8H4UD91"/>
<feature type="chain" id="PRO_5034261736" description="Rhamnogalacturonan I lyase beta-sheet domain-containing protein" evidence="1">
    <location>
        <begin position="25"/>
        <end position="58"/>
    </location>
</feature>
<comment type="caution">
    <text evidence="3">The sequence shown here is derived from an EMBL/GenBank/DDBJ whole genome shotgun (WGS) entry which is preliminary data.</text>
</comment>
<dbReference type="InterPro" id="IPR013783">
    <property type="entry name" value="Ig-like_fold"/>
</dbReference>
<organism evidence="3 4">
    <name type="scientific">Fusarium zealandicum</name>
    <dbReference type="NCBI Taxonomy" id="1053134"/>
    <lineage>
        <taxon>Eukaryota</taxon>
        <taxon>Fungi</taxon>
        <taxon>Dikarya</taxon>
        <taxon>Ascomycota</taxon>
        <taxon>Pezizomycotina</taxon>
        <taxon>Sordariomycetes</taxon>
        <taxon>Hypocreomycetidae</taxon>
        <taxon>Hypocreales</taxon>
        <taxon>Nectriaceae</taxon>
        <taxon>Fusarium</taxon>
        <taxon>Fusarium staphyleae species complex</taxon>
    </lineage>
</organism>
<protein>
    <recommendedName>
        <fullName evidence="2">Rhamnogalacturonan I lyase beta-sheet domain-containing protein</fullName>
    </recommendedName>
</protein>
<reference evidence="3" key="2">
    <citation type="submission" date="2020-05" db="EMBL/GenBank/DDBJ databases">
        <authorList>
            <person name="Kim H.-S."/>
            <person name="Proctor R.H."/>
            <person name="Brown D.W."/>
        </authorList>
    </citation>
    <scope>NUCLEOTIDE SEQUENCE</scope>
    <source>
        <strain evidence="3">NRRL 22465</strain>
    </source>
</reference>
<sequence>MKFLSPLCLRTAVVLSTLSSLALATRPVENLGRGVVAVRASDEDTFVSWRLLGLDPDD</sequence>
<gene>
    <name evidence="3" type="ORF">FZEAL_9068</name>
</gene>
<evidence type="ECO:0000313" key="4">
    <source>
        <dbReference type="Proteomes" id="UP000635477"/>
    </source>
</evidence>
<evidence type="ECO:0000259" key="2">
    <source>
        <dbReference type="Pfam" id="PF18370"/>
    </source>
</evidence>
<proteinExistence type="predicted"/>
<dbReference type="OrthoDB" id="3665757at2759"/>
<dbReference type="EMBL" id="JABEYC010000819">
    <property type="protein sequence ID" value="KAF4973979.1"/>
    <property type="molecule type" value="Genomic_DNA"/>
</dbReference>
<dbReference type="Proteomes" id="UP000635477">
    <property type="component" value="Unassembled WGS sequence"/>
</dbReference>
<evidence type="ECO:0000313" key="3">
    <source>
        <dbReference type="EMBL" id="KAF4973979.1"/>
    </source>
</evidence>
<name>A0A8H4UD91_9HYPO</name>
<keyword evidence="1" id="KW-0732">Signal</keyword>
<reference evidence="3" key="1">
    <citation type="journal article" date="2020" name="BMC Genomics">
        <title>Correction to: Identification and distribution of gene clusters required for synthesis of sphingolipid metabolism inhibitors in diverse species of the filamentous fungus Fusarium.</title>
        <authorList>
            <person name="Kim H.S."/>
            <person name="Lohmar J.M."/>
            <person name="Busman M."/>
            <person name="Brown D.W."/>
            <person name="Naumann T.A."/>
            <person name="Divon H.H."/>
            <person name="Lysoe E."/>
            <person name="Uhlig S."/>
            <person name="Proctor R.H."/>
        </authorList>
    </citation>
    <scope>NUCLEOTIDE SEQUENCE</scope>
    <source>
        <strain evidence="3">NRRL 22465</strain>
    </source>
</reference>
<evidence type="ECO:0000256" key="1">
    <source>
        <dbReference type="SAM" id="SignalP"/>
    </source>
</evidence>
<dbReference type="Gene3D" id="2.60.40.10">
    <property type="entry name" value="Immunoglobulins"/>
    <property type="match status" value="1"/>
</dbReference>
<dbReference type="Pfam" id="PF18370">
    <property type="entry name" value="RGI_lyase"/>
    <property type="match status" value="1"/>
</dbReference>
<feature type="signal peptide" evidence="1">
    <location>
        <begin position="1"/>
        <end position="24"/>
    </location>
</feature>